<dbReference type="AlphaFoldDB" id="A0A1W6W1M9"/>
<reference evidence="1" key="1">
    <citation type="submission" date="2016-10" db="EMBL/GenBank/DDBJ databases">
        <title>The High Quality Genome of Vibrio alginolyticus K01M1.</title>
        <authorList>
            <person name="Wendling C."/>
            <person name="Chibani C.M."/>
            <person name="Hertel R."/>
            <person name="Sproer C."/>
            <person name="Bunk B."/>
            <person name="Overmann J."/>
            <person name="Roth O."/>
            <person name="Liesegang H."/>
        </authorList>
    </citation>
    <scope>NUCLEOTIDE SEQUENCE</scope>
    <source>
        <strain evidence="1">K05K4</strain>
    </source>
</reference>
<protein>
    <submittedName>
        <fullName evidence="1">Uncharacterized protein</fullName>
    </submittedName>
</protein>
<organism evidence="1">
    <name type="scientific">Vibrio alginolyticus</name>
    <dbReference type="NCBI Taxonomy" id="663"/>
    <lineage>
        <taxon>Bacteria</taxon>
        <taxon>Pseudomonadati</taxon>
        <taxon>Pseudomonadota</taxon>
        <taxon>Gammaproteobacteria</taxon>
        <taxon>Vibrionales</taxon>
        <taxon>Vibrionaceae</taxon>
        <taxon>Vibrio</taxon>
    </lineage>
</organism>
<name>A0A1W6W1M9_VIBAL</name>
<accession>A0A1W6W1M9</accession>
<dbReference type="EMBL" id="CP017903">
    <property type="protein sequence ID" value="ARP20718.1"/>
    <property type="molecule type" value="Genomic_DNA"/>
</dbReference>
<evidence type="ECO:0000313" key="1">
    <source>
        <dbReference type="EMBL" id="ARP20718.1"/>
    </source>
</evidence>
<proteinExistence type="predicted"/>
<gene>
    <name evidence="1" type="ORF">K05K4_39940</name>
</gene>
<dbReference type="RefSeq" id="WP_042782761.1">
    <property type="nucleotide sequence ID" value="NZ_CP017890.1"/>
</dbReference>
<sequence length="78" mass="8605">MAKVTREKKDIVAELDVLLANDLFERIKSGVASPAELREARAYLNDNKHLLSFAPEHPAQALADTLPDLSTLPEVVTH</sequence>